<keyword evidence="2" id="KW-1185">Reference proteome</keyword>
<dbReference type="Proteomes" id="UP001162992">
    <property type="component" value="Chromosome 13"/>
</dbReference>
<evidence type="ECO:0000313" key="1">
    <source>
        <dbReference type="EMBL" id="KAJ7532720.1"/>
    </source>
</evidence>
<gene>
    <name evidence="1" type="ORF">O6H91_13G016300</name>
</gene>
<evidence type="ECO:0000313" key="2">
    <source>
        <dbReference type="Proteomes" id="UP001162992"/>
    </source>
</evidence>
<accession>A0ACC2BSH6</accession>
<protein>
    <submittedName>
        <fullName evidence="1">Uncharacterized protein</fullName>
    </submittedName>
</protein>
<proteinExistence type="predicted"/>
<organism evidence="1 2">
    <name type="scientific">Diphasiastrum complanatum</name>
    <name type="common">Issler's clubmoss</name>
    <name type="synonym">Lycopodium complanatum</name>
    <dbReference type="NCBI Taxonomy" id="34168"/>
    <lineage>
        <taxon>Eukaryota</taxon>
        <taxon>Viridiplantae</taxon>
        <taxon>Streptophyta</taxon>
        <taxon>Embryophyta</taxon>
        <taxon>Tracheophyta</taxon>
        <taxon>Lycopodiopsida</taxon>
        <taxon>Lycopodiales</taxon>
        <taxon>Lycopodiaceae</taxon>
        <taxon>Lycopodioideae</taxon>
        <taxon>Diphasiastrum</taxon>
    </lineage>
</organism>
<dbReference type="EMBL" id="CM055104">
    <property type="protein sequence ID" value="KAJ7532720.1"/>
    <property type="molecule type" value="Genomic_DNA"/>
</dbReference>
<name>A0ACC2BSH6_DIPCM</name>
<reference evidence="2" key="1">
    <citation type="journal article" date="2024" name="Proc. Natl. Acad. Sci. U.S.A.">
        <title>Extraordinary preservation of gene collinearity over three hundred million years revealed in homosporous lycophytes.</title>
        <authorList>
            <person name="Li C."/>
            <person name="Wickell D."/>
            <person name="Kuo L.Y."/>
            <person name="Chen X."/>
            <person name="Nie B."/>
            <person name="Liao X."/>
            <person name="Peng D."/>
            <person name="Ji J."/>
            <person name="Jenkins J."/>
            <person name="Williams M."/>
            <person name="Shu S."/>
            <person name="Plott C."/>
            <person name="Barry K."/>
            <person name="Rajasekar S."/>
            <person name="Grimwood J."/>
            <person name="Han X."/>
            <person name="Sun S."/>
            <person name="Hou Z."/>
            <person name="He W."/>
            <person name="Dai G."/>
            <person name="Sun C."/>
            <person name="Schmutz J."/>
            <person name="Leebens-Mack J.H."/>
            <person name="Li F.W."/>
            <person name="Wang L."/>
        </authorList>
    </citation>
    <scope>NUCLEOTIDE SEQUENCE [LARGE SCALE GENOMIC DNA]</scope>
    <source>
        <strain evidence="2">cv. PW_Plant_1</strain>
    </source>
</reference>
<comment type="caution">
    <text evidence="1">The sequence shown here is derived from an EMBL/GenBank/DDBJ whole genome shotgun (WGS) entry which is preliminary data.</text>
</comment>
<sequence>MAPHMLQLLNTSSKVALCVCQIEKRGSREPAPVPVRHVVGLHGARQKSRCPNFSRATKCARVPGSAGGVGQPSSGRARGVGQPQGRALGWWHQAPARLGAHTYEVYWLYIASGKSQKNTYVINEGYGEHSGQEQITSRTRGTKALGRASSYPSQ</sequence>